<organism evidence="15 16">
    <name type="scientific">Allacma fusca</name>
    <dbReference type="NCBI Taxonomy" id="39272"/>
    <lineage>
        <taxon>Eukaryota</taxon>
        <taxon>Metazoa</taxon>
        <taxon>Ecdysozoa</taxon>
        <taxon>Arthropoda</taxon>
        <taxon>Hexapoda</taxon>
        <taxon>Collembola</taxon>
        <taxon>Symphypleona</taxon>
        <taxon>Sminthuridae</taxon>
        <taxon>Allacma</taxon>
    </lineage>
</organism>
<dbReference type="InterPro" id="IPR002921">
    <property type="entry name" value="Fungal_lipase-type"/>
</dbReference>
<evidence type="ECO:0000256" key="2">
    <source>
        <dbReference type="ARBA" id="ARBA00004236"/>
    </source>
</evidence>
<keyword evidence="3" id="KW-1003">Cell membrane</keyword>
<dbReference type="PANTHER" id="PTHR45792">
    <property type="entry name" value="DIACYLGLYCEROL LIPASE HOMOLOG-RELATED"/>
    <property type="match status" value="1"/>
</dbReference>
<dbReference type="GO" id="GO:0022008">
    <property type="term" value="P:neurogenesis"/>
    <property type="evidence" value="ECO:0007669"/>
    <property type="project" value="TreeGrafter"/>
</dbReference>
<keyword evidence="4" id="KW-0597">Phosphoprotein</keyword>
<feature type="transmembrane region" description="Helical" evidence="13">
    <location>
        <begin position="132"/>
        <end position="158"/>
    </location>
</feature>
<dbReference type="Proteomes" id="UP000708208">
    <property type="component" value="Unassembled WGS sequence"/>
</dbReference>
<dbReference type="GO" id="GO:0005737">
    <property type="term" value="C:cytoplasm"/>
    <property type="evidence" value="ECO:0007669"/>
    <property type="project" value="TreeGrafter"/>
</dbReference>
<dbReference type="GO" id="GO:0012505">
    <property type="term" value="C:endomembrane system"/>
    <property type="evidence" value="ECO:0007669"/>
    <property type="project" value="UniProtKB-SubCell"/>
</dbReference>
<protein>
    <recommendedName>
        <fullName evidence="14">Fungal lipase-type domain-containing protein</fullName>
    </recommendedName>
</protein>
<feature type="transmembrane region" description="Helical" evidence="13">
    <location>
        <begin position="98"/>
        <end position="120"/>
    </location>
</feature>
<dbReference type="CDD" id="cd00519">
    <property type="entry name" value="Lipase_3"/>
    <property type="match status" value="1"/>
</dbReference>
<keyword evidence="10 13" id="KW-1133">Transmembrane helix</keyword>
<feature type="transmembrane region" description="Helical" evidence="13">
    <location>
        <begin position="57"/>
        <end position="77"/>
    </location>
</feature>
<evidence type="ECO:0000313" key="15">
    <source>
        <dbReference type="EMBL" id="CAG7837277.1"/>
    </source>
</evidence>
<comment type="subcellular location">
    <subcellularLocation>
        <location evidence="2">Cell membrane</location>
    </subcellularLocation>
    <subcellularLocation>
        <location evidence="1">Endomembrane system</location>
        <topology evidence="1">Multi-pass membrane protein</topology>
    </subcellularLocation>
</comment>
<keyword evidence="16" id="KW-1185">Reference proteome</keyword>
<keyword evidence="8" id="KW-0106">Calcium</keyword>
<evidence type="ECO:0000256" key="9">
    <source>
        <dbReference type="ARBA" id="ARBA00022963"/>
    </source>
</evidence>
<dbReference type="GO" id="GO:0019369">
    <property type="term" value="P:arachidonate metabolic process"/>
    <property type="evidence" value="ECO:0007669"/>
    <property type="project" value="TreeGrafter"/>
</dbReference>
<dbReference type="GO" id="GO:0046872">
    <property type="term" value="F:metal ion binding"/>
    <property type="evidence" value="ECO:0007669"/>
    <property type="project" value="UniProtKB-KW"/>
</dbReference>
<dbReference type="EMBL" id="CAJVCH010571352">
    <property type="protein sequence ID" value="CAG7837277.1"/>
    <property type="molecule type" value="Genomic_DNA"/>
</dbReference>
<keyword evidence="5 13" id="KW-0812">Transmembrane</keyword>
<evidence type="ECO:0000313" key="16">
    <source>
        <dbReference type="Proteomes" id="UP000708208"/>
    </source>
</evidence>
<dbReference type="InterPro" id="IPR052214">
    <property type="entry name" value="DAG_Lipase-Related"/>
</dbReference>
<dbReference type="PANTHER" id="PTHR45792:SF2">
    <property type="entry name" value="DIACYLGLYCEROL LIPASE-BETA"/>
    <property type="match status" value="1"/>
</dbReference>
<feature type="transmembrane region" description="Helical" evidence="13">
    <location>
        <begin position="18"/>
        <end position="41"/>
    </location>
</feature>
<dbReference type="Pfam" id="PF01764">
    <property type="entry name" value="Lipase_3"/>
    <property type="match status" value="1"/>
</dbReference>
<keyword evidence="11" id="KW-0443">Lipid metabolism</keyword>
<dbReference type="GO" id="GO:0005886">
    <property type="term" value="C:plasma membrane"/>
    <property type="evidence" value="ECO:0007669"/>
    <property type="project" value="UniProtKB-SubCell"/>
</dbReference>
<evidence type="ECO:0000256" key="6">
    <source>
        <dbReference type="ARBA" id="ARBA00022723"/>
    </source>
</evidence>
<evidence type="ECO:0000256" key="3">
    <source>
        <dbReference type="ARBA" id="ARBA00022475"/>
    </source>
</evidence>
<evidence type="ECO:0000256" key="10">
    <source>
        <dbReference type="ARBA" id="ARBA00022989"/>
    </source>
</evidence>
<evidence type="ECO:0000256" key="7">
    <source>
        <dbReference type="ARBA" id="ARBA00022801"/>
    </source>
</evidence>
<evidence type="ECO:0000256" key="8">
    <source>
        <dbReference type="ARBA" id="ARBA00022837"/>
    </source>
</evidence>
<name>A0A8J2LVD1_9HEXA</name>
<evidence type="ECO:0000256" key="4">
    <source>
        <dbReference type="ARBA" id="ARBA00022553"/>
    </source>
</evidence>
<keyword evidence="9" id="KW-0442">Lipid degradation</keyword>
<dbReference type="GO" id="GO:0004806">
    <property type="term" value="F:triacylglycerol lipase activity"/>
    <property type="evidence" value="ECO:0007669"/>
    <property type="project" value="TreeGrafter"/>
</dbReference>
<keyword evidence="7" id="KW-0378">Hydrolase</keyword>
<keyword evidence="12 13" id="KW-0472">Membrane</keyword>
<dbReference type="AlphaFoldDB" id="A0A8J2LVD1"/>
<evidence type="ECO:0000256" key="1">
    <source>
        <dbReference type="ARBA" id="ARBA00004127"/>
    </source>
</evidence>
<reference evidence="15" key="1">
    <citation type="submission" date="2021-06" db="EMBL/GenBank/DDBJ databases">
        <authorList>
            <person name="Hodson N. C."/>
            <person name="Mongue J. A."/>
            <person name="Jaron S. K."/>
        </authorList>
    </citation>
    <scope>NUCLEOTIDE SEQUENCE</scope>
</reference>
<accession>A0A8J2LVD1</accession>
<evidence type="ECO:0000256" key="11">
    <source>
        <dbReference type="ARBA" id="ARBA00023098"/>
    </source>
</evidence>
<evidence type="ECO:0000256" key="5">
    <source>
        <dbReference type="ARBA" id="ARBA00022692"/>
    </source>
</evidence>
<dbReference type="OrthoDB" id="438440at2759"/>
<feature type="domain" description="Fungal lipase-type" evidence="14">
    <location>
        <begin position="385"/>
        <end position="517"/>
    </location>
</feature>
<evidence type="ECO:0000259" key="14">
    <source>
        <dbReference type="Pfam" id="PF01764"/>
    </source>
</evidence>
<proteinExistence type="predicted"/>
<gene>
    <name evidence="15" type="ORF">AFUS01_LOCUS46417</name>
</gene>
<keyword evidence="6" id="KW-0479">Metal-binding</keyword>
<sequence>MPALVAFGRRWQIASDDFVFPGFIDLLVRVSWLIAGCIIFWKHDINLDCPGGNFLRYYLYGNFVVLLSVVFADIALIQNSMAGYIVDQESRKYVVPCLYLRLTFEIPEIGWNIMGTIWVFGETLGCEEAPQAVFLIKGLIICNWVLVVVMIFVIALVFDPHGSSSATLEHAGYERFQTGVWSKNHRVWERRCRLLLCSCTGNDEFSRDAFKEVGKIMSYLVEDVDFVPSDLAAGLIILHLKTQAEASALRNISYDKERNGDSVITQEPFMDDIENSVSTPSDKWNSPQYIAHFMKFALGSYGWPWYVIAHMKTGICRLWENLLCCGCCINHPCAIEGDNCCYCNTSALKDTIKVQERDLIYASFKNQVYETPFFVSLDHSTKSVVVAIRGTMSLRDALTDLTAEAKTLDSPDIPQEVKAHNGMILAAKNVLKKLESLNLLGQAFVNNPDYTLVIAGHSLGAGTATILSILLKSQYPNLRCYAYSAPGGLLTMEGAQYCEDFVTSVIVGDDIVGRLSVPSFEKFKKTLESAINQCRTPKYRILVGGCFYVLMGGSPNLVYGDTREETQRTTSSDTNLLASAIEPPNYHTYVSLAEVSHRRQRESVTNCPMFPPGRILHVTERPIFASRPDLIDGPRYQYRWAHRSEFCEVKVTPKMMMDHYPDNVYRALRDIANAEPCPYSITCAIVQMYSMTRSLL</sequence>
<evidence type="ECO:0000256" key="12">
    <source>
        <dbReference type="ARBA" id="ARBA00023136"/>
    </source>
</evidence>
<comment type="caution">
    <text evidence="15">The sequence shown here is derived from an EMBL/GenBank/DDBJ whole genome shotgun (WGS) entry which is preliminary data.</text>
</comment>
<evidence type="ECO:0000256" key="13">
    <source>
        <dbReference type="SAM" id="Phobius"/>
    </source>
</evidence>
<dbReference type="GO" id="GO:0046340">
    <property type="term" value="P:diacylglycerol catabolic process"/>
    <property type="evidence" value="ECO:0007669"/>
    <property type="project" value="TreeGrafter"/>
</dbReference>